<organism evidence="3 4">
    <name type="scientific">Artemisia annua</name>
    <name type="common">Sweet wormwood</name>
    <dbReference type="NCBI Taxonomy" id="35608"/>
    <lineage>
        <taxon>Eukaryota</taxon>
        <taxon>Viridiplantae</taxon>
        <taxon>Streptophyta</taxon>
        <taxon>Embryophyta</taxon>
        <taxon>Tracheophyta</taxon>
        <taxon>Spermatophyta</taxon>
        <taxon>Magnoliopsida</taxon>
        <taxon>eudicotyledons</taxon>
        <taxon>Gunneridae</taxon>
        <taxon>Pentapetalae</taxon>
        <taxon>asterids</taxon>
        <taxon>campanulids</taxon>
        <taxon>Asterales</taxon>
        <taxon>Asteraceae</taxon>
        <taxon>Asteroideae</taxon>
        <taxon>Anthemideae</taxon>
        <taxon>Artemisiinae</taxon>
        <taxon>Artemisia</taxon>
    </lineage>
</organism>
<evidence type="ECO:0000313" key="3">
    <source>
        <dbReference type="EMBL" id="PWA39097.1"/>
    </source>
</evidence>
<name>A0A2U1KQQ5_ARTAN</name>
<feature type="compositionally biased region" description="Polar residues" evidence="1">
    <location>
        <begin position="144"/>
        <end position="153"/>
    </location>
</feature>
<sequence length="204" mass="22609">MAVTNHAPAEIAAGIKRASTHSQNGNEVFFSVKHNTQLKKLMNAYCDRRSVEMNAIAFLFDWLCLRAKQTLDELIPGKMLSNVKTNLSVNTYDLCGPIVPSLCLFPSSQFGFMEEYQQLQIPTTSEDEVMRTLETMVVISQSEAAAAHSQPTSSRHHYTGQHQRRATDSHPDVPVDLPSVVHHRGFHVANSIGGSLGNSARDKF</sequence>
<dbReference type="AlphaFoldDB" id="A0A2U1KQQ5"/>
<feature type="region of interest" description="Disordered" evidence="1">
    <location>
        <begin position="144"/>
        <end position="177"/>
    </location>
</feature>
<evidence type="ECO:0000313" key="4">
    <source>
        <dbReference type="Proteomes" id="UP000245207"/>
    </source>
</evidence>
<comment type="caution">
    <text evidence="3">The sequence shown here is derived from an EMBL/GenBank/DDBJ whole genome shotgun (WGS) entry which is preliminary data.</text>
</comment>
<dbReference type="SUPFAM" id="SSF54236">
    <property type="entry name" value="Ubiquitin-like"/>
    <property type="match status" value="1"/>
</dbReference>
<feature type="domain" description="Rad60/SUMO-like" evidence="2">
    <location>
        <begin position="22"/>
        <end position="73"/>
    </location>
</feature>
<gene>
    <name evidence="3" type="ORF">CTI12_AA575150</name>
</gene>
<evidence type="ECO:0000256" key="1">
    <source>
        <dbReference type="SAM" id="MobiDB-lite"/>
    </source>
</evidence>
<evidence type="ECO:0000259" key="2">
    <source>
        <dbReference type="Pfam" id="PF11976"/>
    </source>
</evidence>
<feature type="compositionally biased region" description="Basic residues" evidence="1">
    <location>
        <begin position="154"/>
        <end position="164"/>
    </location>
</feature>
<dbReference type="EMBL" id="PKPP01014967">
    <property type="protein sequence ID" value="PWA39097.1"/>
    <property type="molecule type" value="Genomic_DNA"/>
</dbReference>
<dbReference type="OrthoDB" id="442921at2759"/>
<dbReference type="Proteomes" id="UP000245207">
    <property type="component" value="Unassembled WGS sequence"/>
</dbReference>
<protein>
    <submittedName>
        <fullName evidence="3">Small ubiquitin-related modifier 1</fullName>
    </submittedName>
</protein>
<dbReference type="Pfam" id="PF11976">
    <property type="entry name" value="Rad60-SLD"/>
    <property type="match status" value="1"/>
</dbReference>
<dbReference type="Gene3D" id="3.10.20.90">
    <property type="entry name" value="Phosphatidylinositol 3-kinase Catalytic Subunit, Chain A, domain 1"/>
    <property type="match status" value="1"/>
</dbReference>
<dbReference type="InterPro" id="IPR029071">
    <property type="entry name" value="Ubiquitin-like_domsf"/>
</dbReference>
<dbReference type="InterPro" id="IPR022617">
    <property type="entry name" value="Rad60/SUMO-like_dom"/>
</dbReference>
<dbReference type="PANTHER" id="PTHR10562">
    <property type="entry name" value="SMALL UBIQUITIN-RELATED MODIFIER"/>
    <property type="match status" value="1"/>
</dbReference>
<dbReference type="STRING" id="35608.A0A2U1KQQ5"/>
<accession>A0A2U1KQQ5</accession>
<reference evidence="3 4" key="1">
    <citation type="journal article" date="2018" name="Mol. Plant">
        <title>The genome of Artemisia annua provides insight into the evolution of Asteraceae family and artemisinin biosynthesis.</title>
        <authorList>
            <person name="Shen Q."/>
            <person name="Zhang L."/>
            <person name="Liao Z."/>
            <person name="Wang S."/>
            <person name="Yan T."/>
            <person name="Shi P."/>
            <person name="Liu M."/>
            <person name="Fu X."/>
            <person name="Pan Q."/>
            <person name="Wang Y."/>
            <person name="Lv Z."/>
            <person name="Lu X."/>
            <person name="Zhang F."/>
            <person name="Jiang W."/>
            <person name="Ma Y."/>
            <person name="Chen M."/>
            <person name="Hao X."/>
            <person name="Li L."/>
            <person name="Tang Y."/>
            <person name="Lv G."/>
            <person name="Zhou Y."/>
            <person name="Sun X."/>
            <person name="Brodelius P.E."/>
            <person name="Rose J.K.C."/>
            <person name="Tang K."/>
        </authorList>
    </citation>
    <scope>NUCLEOTIDE SEQUENCE [LARGE SCALE GENOMIC DNA]</scope>
    <source>
        <strain evidence="4">cv. Huhao1</strain>
        <tissue evidence="3">Leaf</tissue>
    </source>
</reference>
<proteinExistence type="predicted"/>
<keyword evidence="4" id="KW-1185">Reference proteome</keyword>